<protein>
    <submittedName>
        <fullName evidence="2">Uncharacterized protein</fullName>
    </submittedName>
</protein>
<sequence>MSIISTYQFPENLIILSLSYDYDEENDFVKAIAHAQNLIDTFDEIISFCQEEKLVLGERTKKLENAKNEDYEFPSEYDQVIRAEEIKKKIEQRKLASVSAQEKEEKNVECRKEFCRKKSIQENFTVLCLSYDYTEKDNFEKAIGGAQNLINTFDKIISFCQEEKLVLDERTKTLENARDEYYVCPNEYDEVIGAKEIEEKIEQRRLAKRAQEEERIKMEEERRRKEIEAKELAEKLKKKENEDRRVEQKKVVDEIQEWWDEFVKCKNVMKNEKYGKYWQFIKGSNDPFRITQDNTIPVDSLENNVETLKKLYDSLYLIKSYISQIHQIHNVLNRKREFNFDSVHYYGDCPRNGKDDGRDHKDNCHTNRYYKTDCGLNVVWTSGHVDFLRDVSLDDKKVHGKFVEHHQRHGQTDFDNL</sequence>
<reference evidence="2" key="1">
    <citation type="submission" date="2018-10" db="EMBL/GenBank/DDBJ databases">
        <title>Hidden diversity of soil giant viruses.</title>
        <authorList>
            <person name="Schulz F."/>
            <person name="Alteio L."/>
            <person name="Goudeau D."/>
            <person name="Ryan E.M."/>
            <person name="Malmstrom R.R."/>
            <person name="Blanchard J."/>
            <person name="Woyke T."/>
        </authorList>
    </citation>
    <scope>NUCLEOTIDE SEQUENCE</scope>
    <source>
        <strain evidence="2">SAV1</strain>
    </source>
</reference>
<organism evidence="2">
    <name type="scientific">Satyrvirus sp</name>
    <dbReference type="NCBI Taxonomy" id="2487771"/>
    <lineage>
        <taxon>Viruses</taxon>
        <taxon>Varidnaviria</taxon>
        <taxon>Bamfordvirae</taxon>
        <taxon>Nucleocytoviricota</taxon>
        <taxon>Megaviricetes</taxon>
        <taxon>Imitervirales</taxon>
        <taxon>Mimiviridae</taxon>
        <taxon>Megamimivirinae</taxon>
    </lineage>
</organism>
<accession>A0A3G5ADQ6</accession>
<name>A0A3G5ADQ6_9VIRU</name>
<evidence type="ECO:0000256" key="1">
    <source>
        <dbReference type="SAM" id="Coils"/>
    </source>
</evidence>
<proteinExistence type="predicted"/>
<gene>
    <name evidence="2" type="ORF">Satyrvirus10_11</name>
</gene>
<dbReference type="EMBL" id="MK072446">
    <property type="protein sequence ID" value="AYV85310.1"/>
    <property type="molecule type" value="Genomic_DNA"/>
</dbReference>
<evidence type="ECO:0000313" key="2">
    <source>
        <dbReference type="EMBL" id="AYV85310.1"/>
    </source>
</evidence>
<keyword evidence="1" id="KW-0175">Coiled coil</keyword>
<feature type="coiled-coil region" evidence="1">
    <location>
        <begin position="194"/>
        <end position="249"/>
    </location>
</feature>